<evidence type="ECO:0000256" key="2">
    <source>
        <dbReference type="ARBA" id="ARBA00022741"/>
    </source>
</evidence>
<keyword evidence="2" id="KW-0547">Nucleotide-binding</keyword>
<keyword evidence="1" id="KW-0436">Ligase</keyword>
<dbReference type="GO" id="GO:0005524">
    <property type="term" value="F:ATP binding"/>
    <property type="evidence" value="ECO:0007669"/>
    <property type="project" value="UniProtKB-KW"/>
</dbReference>
<evidence type="ECO:0000313" key="6">
    <source>
        <dbReference type="Proteomes" id="UP001459277"/>
    </source>
</evidence>
<comment type="caution">
    <text evidence="5">The sequence shown here is derived from an EMBL/GenBank/DDBJ whole genome shotgun (WGS) entry which is preliminary data.</text>
</comment>
<evidence type="ECO:0000313" key="5">
    <source>
        <dbReference type="EMBL" id="KAL0009629.1"/>
    </source>
</evidence>
<name>A0AAW2DHE3_9ROSI</name>
<protein>
    <recommendedName>
        <fullName evidence="4">Aminoacyl-tRNA synthetase class II (D/K/N) domain-containing protein</fullName>
    </recommendedName>
</protein>
<dbReference type="GO" id="GO:0005829">
    <property type="term" value="C:cytosol"/>
    <property type="evidence" value="ECO:0007669"/>
    <property type="project" value="TreeGrafter"/>
</dbReference>
<evidence type="ECO:0000256" key="1">
    <source>
        <dbReference type="ARBA" id="ARBA00022598"/>
    </source>
</evidence>
<dbReference type="PANTHER" id="PTHR42918">
    <property type="entry name" value="LYSYL-TRNA SYNTHETASE"/>
    <property type="match status" value="1"/>
</dbReference>
<reference evidence="5 6" key="1">
    <citation type="submission" date="2024-01" db="EMBL/GenBank/DDBJ databases">
        <title>A telomere-to-telomere, gap-free genome of sweet tea (Lithocarpus litseifolius).</title>
        <authorList>
            <person name="Zhou J."/>
        </authorList>
    </citation>
    <scope>NUCLEOTIDE SEQUENCE [LARGE SCALE GENOMIC DNA]</scope>
    <source>
        <strain evidence="5">Zhou-2022a</strain>
        <tissue evidence="5">Leaf</tissue>
    </source>
</reference>
<dbReference type="GO" id="GO:0004824">
    <property type="term" value="F:lysine-tRNA ligase activity"/>
    <property type="evidence" value="ECO:0007669"/>
    <property type="project" value="InterPro"/>
</dbReference>
<dbReference type="InterPro" id="IPR018149">
    <property type="entry name" value="Lys-tRNA-synth_II_C"/>
</dbReference>
<accession>A0AAW2DHE3</accession>
<dbReference type="SUPFAM" id="SSF55681">
    <property type="entry name" value="Class II aaRS and biotin synthetases"/>
    <property type="match status" value="1"/>
</dbReference>
<dbReference type="GO" id="GO:0000049">
    <property type="term" value="F:tRNA binding"/>
    <property type="evidence" value="ECO:0007669"/>
    <property type="project" value="TreeGrafter"/>
</dbReference>
<dbReference type="Gene3D" id="3.30.930.10">
    <property type="entry name" value="Bira Bifunctional Protein, Domain 2"/>
    <property type="match status" value="1"/>
</dbReference>
<gene>
    <name evidence="5" type="ORF">SO802_011131</name>
</gene>
<evidence type="ECO:0000256" key="3">
    <source>
        <dbReference type="ARBA" id="ARBA00022840"/>
    </source>
</evidence>
<proteinExistence type="predicted"/>
<evidence type="ECO:0000259" key="4">
    <source>
        <dbReference type="Pfam" id="PF00152"/>
    </source>
</evidence>
<keyword evidence="6" id="KW-1185">Reference proteome</keyword>
<dbReference type="InterPro" id="IPR004364">
    <property type="entry name" value="Aa-tRNA-synt_II"/>
</dbReference>
<dbReference type="Pfam" id="PF00152">
    <property type="entry name" value="tRNA-synt_2"/>
    <property type="match status" value="1"/>
</dbReference>
<dbReference type="GO" id="GO:0006430">
    <property type="term" value="P:lysyl-tRNA aminoacylation"/>
    <property type="evidence" value="ECO:0007669"/>
    <property type="project" value="InterPro"/>
</dbReference>
<sequence>MASCTSVFEKRRDRPPIAAICKAPVLSYRNRVFYTSTFKKRWLKVETPMMNMIADGAVAPPFVTHHNDLNMKLFMCIAPELYLKELVVGELKPCL</sequence>
<keyword evidence="3" id="KW-0067">ATP-binding</keyword>
<dbReference type="InterPro" id="IPR045864">
    <property type="entry name" value="aa-tRNA-synth_II/BPL/LPL"/>
</dbReference>
<organism evidence="5 6">
    <name type="scientific">Lithocarpus litseifolius</name>
    <dbReference type="NCBI Taxonomy" id="425828"/>
    <lineage>
        <taxon>Eukaryota</taxon>
        <taxon>Viridiplantae</taxon>
        <taxon>Streptophyta</taxon>
        <taxon>Embryophyta</taxon>
        <taxon>Tracheophyta</taxon>
        <taxon>Spermatophyta</taxon>
        <taxon>Magnoliopsida</taxon>
        <taxon>eudicotyledons</taxon>
        <taxon>Gunneridae</taxon>
        <taxon>Pentapetalae</taxon>
        <taxon>rosids</taxon>
        <taxon>fabids</taxon>
        <taxon>Fagales</taxon>
        <taxon>Fagaceae</taxon>
        <taxon>Lithocarpus</taxon>
    </lineage>
</organism>
<dbReference type="Proteomes" id="UP001459277">
    <property type="component" value="Unassembled WGS sequence"/>
</dbReference>
<dbReference type="EMBL" id="JAZDWU010000003">
    <property type="protein sequence ID" value="KAL0009629.1"/>
    <property type="molecule type" value="Genomic_DNA"/>
</dbReference>
<dbReference type="PRINTS" id="PR00982">
    <property type="entry name" value="TRNASYNTHLYS"/>
</dbReference>
<feature type="domain" description="Aminoacyl-tRNA synthetase class II (D/K/N)" evidence="4">
    <location>
        <begin position="35"/>
        <end position="90"/>
    </location>
</feature>
<dbReference type="AlphaFoldDB" id="A0AAW2DHE3"/>
<dbReference type="PANTHER" id="PTHR42918:SF9">
    <property type="entry name" value="LYSINE--TRNA LIGASE"/>
    <property type="match status" value="1"/>
</dbReference>